<name>A0A9Q0NCX1_9DIPT</name>
<evidence type="ECO:0000256" key="6">
    <source>
        <dbReference type="ARBA" id="ARBA00023040"/>
    </source>
</evidence>
<dbReference type="GO" id="GO:0038039">
    <property type="term" value="C:G protein-coupled receptor heterodimeric complex"/>
    <property type="evidence" value="ECO:0007669"/>
    <property type="project" value="TreeGrafter"/>
</dbReference>
<dbReference type="Proteomes" id="UP001151699">
    <property type="component" value="Chromosome A"/>
</dbReference>
<feature type="transmembrane region" description="Helical" evidence="12">
    <location>
        <begin position="333"/>
        <end position="355"/>
    </location>
</feature>
<evidence type="ECO:0000256" key="5">
    <source>
        <dbReference type="ARBA" id="ARBA00022989"/>
    </source>
</evidence>
<evidence type="ECO:0000256" key="2">
    <source>
        <dbReference type="ARBA" id="ARBA00022475"/>
    </source>
</evidence>
<feature type="transmembrane region" description="Helical" evidence="12">
    <location>
        <begin position="518"/>
        <end position="537"/>
    </location>
</feature>
<reference evidence="14" key="1">
    <citation type="submission" date="2022-07" db="EMBL/GenBank/DDBJ databases">
        <authorList>
            <person name="Trinca V."/>
            <person name="Uliana J.V.C."/>
            <person name="Torres T.T."/>
            <person name="Ward R.J."/>
            <person name="Monesi N."/>
        </authorList>
    </citation>
    <scope>NUCLEOTIDE SEQUENCE</scope>
    <source>
        <strain evidence="14">HSMRA1968</strain>
        <tissue evidence="14">Whole embryos</tissue>
    </source>
</reference>
<dbReference type="PROSITE" id="PS50259">
    <property type="entry name" value="G_PROTEIN_RECEP_F3_4"/>
    <property type="match status" value="1"/>
</dbReference>
<dbReference type="InterPro" id="IPR001828">
    <property type="entry name" value="ANF_lig-bd_rcpt"/>
</dbReference>
<dbReference type="Pfam" id="PF00003">
    <property type="entry name" value="7tm_3"/>
    <property type="match status" value="1"/>
</dbReference>
<dbReference type="PRINTS" id="PR01177">
    <property type="entry name" value="GABAB1RECPTR"/>
</dbReference>
<protein>
    <recommendedName>
        <fullName evidence="11">Gamma-aminobutyric acid type B receptor subunit 2</fullName>
    </recommendedName>
</protein>
<dbReference type="EMBL" id="WJQU01000001">
    <property type="protein sequence ID" value="KAJ6647044.1"/>
    <property type="molecule type" value="Genomic_DNA"/>
</dbReference>
<keyword evidence="7 12" id="KW-0472">Membrane</keyword>
<evidence type="ECO:0000256" key="3">
    <source>
        <dbReference type="ARBA" id="ARBA00022692"/>
    </source>
</evidence>
<dbReference type="GO" id="GO:0004965">
    <property type="term" value="F:G protein-coupled GABA receptor activity"/>
    <property type="evidence" value="ECO:0007669"/>
    <property type="project" value="InterPro"/>
</dbReference>
<dbReference type="Pfam" id="PF01094">
    <property type="entry name" value="ANF_receptor"/>
    <property type="match status" value="1"/>
</dbReference>
<keyword evidence="9" id="KW-0325">Glycoprotein</keyword>
<dbReference type="GO" id="GO:0007214">
    <property type="term" value="P:gamma-aminobutyric acid signaling pathway"/>
    <property type="evidence" value="ECO:0007669"/>
    <property type="project" value="TreeGrafter"/>
</dbReference>
<dbReference type="FunFam" id="3.40.50.2300:FF:000063">
    <property type="entry name" value="Gamma-aminobutyric acid type B receptor subunit"/>
    <property type="match status" value="1"/>
</dbReference>
<dbReference type="InterPro" id="IPR017978">
    <property type="entry name" value="GPCR_3_C"/>
</dbReference>
<evidence type="ECO:0000256" key="1">
    <source>
        <dbReference type="ARBA" id="ARBA00004651"/>
    </source>
</evidence>
<dbReference type="PRINTS" id="PR01176">
    <property type="entry name" value="GABABRECEPTR"/>
</dbReference>
<dbReference type="Gene3D" id="3.40.50.2300">
    <property type="match status" value="2"/>
</dbReference>
<comment type="subcellular location">
    <subcellularLocation>
        <location evidence="1">Cell membrane</location>
        <topology evidence="1">Multi-pass membrane protein</topology>
    </subcellularLocation>
</comment>
<dbReference type="PANTHER" id="PTHR10519">
    <property type="entry name" value="GABA-B RECEPTOR"/>
    <property type="match status" value="1"/>
</dbReference>
<evidence type="ECO:0000313" key="14">
    <source>
        <dbReference type="EMBL" id="KAJ6647044.1"/>
    </source>
</evidence>
<feature type="domain" description="G-protein coupled receptors family 3 profile" evidence="13">
    <location>
        <begin position="405"/>
        <end position="602"/>
    </location>
</feature>
<keyword evidence="6" id="KW-0297">G-protein coupled receptor</keyword>
<evidence type="ECO:0000256" key="12">
    <source>
        <dbReference type="SAM" id="Phobius"/>
    </source>
</evidence>
<accession>A0A9Q0NCX1</accession>
<feature type="transmembrane region" description="Helical" evidence="12">
    <location>
        <begin position="549"/>
        <end position="571"/>
    </location>
</feature>
<dbReference type="CDD" id="cd06366">
    <property type="entry name" value="PBP1_GABAb_receptor"/>
    <property type="match status" value="1"/>
</dbReference>
<organism evidence="14 15">
    <name type="scientific">Pseudolycoriella hygida</name>
    <dbReference type="NCBI Taxonomy" id="35572"/>
    <lineage>
        <taxon>Eukaryota</taxon>
        <taxon>Metazoa</taxon>
        <taxon>Ecdysozoa</taxon>
        <taxon>Arthropoda</taxon>
        <taxon>Hexapoda</taxon>
        <taxon>Insecta</taxon>
        <taxon>Pterygota</taxon>
        <taxon>Neoptera</taxon>
        <taxon>Endopterygota</taxon>
        <taxon>Diptera</taxon>
        <taxon>Nematocera</taxon>
        <taxon>Sciaroidea</taxon>
        <taxon>Sciaridae</taxon>
        <taxon>Pseudolycoriella</taxon>
    </lineage>
</organism>
<dbReference type="PANTHER" id="PTHR10519:SF46">
    <property type="entry name" value="METABOTROPIC GABA-B RECEPTOR SUBTYPE 3, ISOFORM A"/>
    <property type="match status" value="1"/>
</dbReference>
<dbReference type="InterPro" id="IPR028082">
    <property type="entry name" value="Peripla_BP_I"/>
</dbReference>
<evidence type="ECO:0000256" key="10">
    <source>
        <dbReference type="ARBA" id="ARBA00023224"/>
    </source>
</evidence>
<feature type="transmembrane region" description="Helical" evidence="12">
    <location>
        <begin position="375"/>
        <end position="392"/>
    </location>
</feature>
<evidence type="ECO:0000256" key="4">
    <source>
        <dbReference type="ARBA" id="ARBA00022729"/>
    </source>
</evidence>
<proteinExistence type="predicted"/>
<feature type="transmembrane region" description="Helical" evidence="12">
    <location>
        <begin position="455"/>
        <end position="476"/>
    </location>
</feature>
<feature type="transmembrane region" description="Helical" evidence="12">
    <location>
        <begin position="577"/>
        <end position="599"/>
    </location>
</feature>
<keyword evidence="15" id="KW-1185">Reference proteome</keyword>
<evidence type="ECO:0000313" key="15">
    <source>
        <dbReference type="Proteomes" id="UP001151699"/>
    </source>
</evidence>
<evidence type="ECO:0000259" key="13">
    <source>
        <dbReference type="PROSITE" id="PS50259"/>
    </source>
</evidence>
<dbReference type="AlphaFoldDB" id="A0A9Q0NCX1"/>
<gene>
    <name evidence="14" type="primary">GABBR2_0</name>
    <name evidence="14" type="ORF">Bhyg_02262</name>
</gene>
<dbReference type="OrthoDB" id="411630at2759"/>
<evidence type="ECO:0000256" key="9">
    <source>
        <dbReference type="ARBA" id="ARBA00023180"/>
    </source>
</evidence>
<keyword evidence="2" id="KW-1003">Cell membrane</keyword>
<dbReference type="InterPro" id="IPR002455">
    <property type="entry name" value="GPCR3_GABA-B"/>
</dbReference>
<keyword evidence="3 12" id="KW-0812">Transmembrane</keyword>
<keyword evidence="5 12" id="KW-1133">Transmembrane helix</keyword>
<evidence type="ECO:0000256" key="7">
    <source>
        <dbReference type="ARBA" id="ARBA00023136"/>
    </source>
</evidence>
<dbReference type="SUPFAM" id="SSF53822">
    <property type="entry name" value="Periplasmic binding protein-like I"/>
    <property type="match status" value="1"/>
</dbReference>
<comment type="caution">
    <text evidence="14">The sequence shown here is derived from an EMBL/GenBank/DDBJ whole genome shotgun (WGS) entry which is preliminary data.</text>
</comment>
<evidence type="ECO:0000256" key="11">
    <source>
        <dbReference type="ARBA" id="ARBA00073785"/>
    </source>
</evidence>
<keyword evidence="4" id="KW-0732">Signal</keyword>
<evidence type="ECO:0000256" key="8">
    <source>
        <dbReference type="ARBA" id="ARBA00023170"/>
    </source>
</evidence>
<dbReference type="CDD" id="cd15047">
    <property type="entry name" value="7tmC_GABA-B-like"/>
    <property type="match status" value="1"/>
</dbReference>
<keyword evidence="8 14" id="KW-0675">Receptor</keyword>
<keyword evidence="10" id="KW-0807">Transducer</keyword>
<sequence>MFIFVTKVSFGSTSPALSDRREFPLFYRTVAPDSSHNPARIAFIRRFGWDTVTTFSQNEEIHSLAVNDLVTELESANISCAATITFAETDFKDQLRMLRDLDTRIIIGSFSLQLAPKIFCEAYKLGMYGADYAWILHETVGPPWWKKSTMECSQSDIAEAAQNVLVVSSHNSIVGGGIGYSGLSNKMFRNELASYHNPHPMSRYAPQTYDAVWAIALAMRGAEEHWRNNSLNSKLDAFDYTRYDMTSEFMNQFRNMNFMGVSGPVSFSGADRIGTSVFYQIQSGRLQPVALYYPSESHLDFNCPECVQIKWKGGQVPIAKRIFKLRVATISPIAFYTITSFASVGITLSIAFLAFNLHFRKLKSIKLSSPKLSNITAVGCILVYAAVVLLGLDHSTLPSNDKAYSAVCTARVSLLSSGFSLAFGSMFAKTYRVHRIFTHSGGGVCKDKMLRDTQLISLICALLLLDGLVVTLWVIADPMERHLSNLTLEISSTDRSVVYQPQVEVCRSHHTQSWLSALYAYKGLLLIVGVYMAWETRNVKIPALNESQYIGVTVYSVIITSAIIVVLANFLAEKVTLAFVTITALILASTTATLFLLFLPKINDIWGKGVINDPVIHSMGLKMECNTRRFVTDDRRELQYRVEVQNRVYKKEMAALDAEIIKLQKLLESNSSTSSSDLSMLQSIKHEIAIVNECISGQKKCSDTRTPSIGGGLPLLLLSVLPPVIPRASWPSSDHCMVNPMRQSVTFSSQPQLDNEGRQSGVARLPAIDLFNLRLTHQQATAENRTGILDRIKGMFVSSNRKDSTISYTEASQALRRHMTRLTGIVSYQATSSCNTLDACTKNLNNQIVAKSGTAINISYPSDEELGSTLPPFIISNSVTESDDRIITEAEPETRVFFQLPKNRRPSILHQNSQPTLRERVKGSPRFPHRIAPTSSLSALELNDASANNGKTKWKSMEESSFSTTLPNAILPSDIVIMLKINLKQLLTCDLNKDKAKGICKMYQKTNESNNLFSCVII</sequence>